<dbReference type="Pfam" id="PF10844">
    <property type="entry name" value="DUF2577"/>
    <property type="match status" value="1"/>
</dbReference>
<accession>A0A268EGX6</accession>
<proteinExistence type="predicted"/>
<dbReference type="EMBL" id="NPBY01000079">
    <property type="protein sequence ID" value="PAD72378.1"/>
    <property type="molecule type" value="Genomic_DNA"/>
</dbReference>
<name>A0A268EGX6_9BACL</name>
<protein>
    <recommendedName>
        <fullName evidence="3">DUF2577 domain-containing protein</fullName>
    </recommendedName>
</protein>
<evidence type="ECO:0008006" key="3">
    <source>
        <dbReference type="Google" id="ProtNLM"/>
    </source>
</evidence>
<dbReference type="AlphaFoldDB" id="A0A268EGX6"/>
<sequence>MTQLIEGSGISQFKALIKDIGYNKDVDIEFATVTAAPPDLRIKIDNMPVELDADDVVICEHLTEHKRKATISGGTVKIDGQSVTFAAEDVEVTLKPALEVGDRVIVASNETAQVYVILDRIGGV</sequence>
<dbReference type="OrthoDB" id="2883419at2"/>
<evidence type="ECO:0000313" key="1">
    <source>
        <dbReference type="EMBL" id="PAD72378.1"/>
    </source>
</evidence>
<comment type="caution">
    <text evidence="1">The sequence shown here is derived from an EMBL/GenBank/DDBJ whole genome shotgun (WGS) entry which is preliminary data.</text>
</comment>
<gene>
    <name evidence="1" type="ORF">CHH67_22295</name>
</gene>
<dbReference type="InterPro" id="IPR022555">
    <property type="entry name" value="DUF2577"/>
</dbReference>
<organism evidence="1 2">
    <name type="scientific">Paenibacillus campinasensis</name>
    <dbReference type="NCBI Taxonomy" id="66347"/>
    <lineage>
        <taxon>Bacteria</taxon>
        <taxon>Bacillati</taxon>
        <taxon>Bacillota</taxon>
        <taxon>Bacilli</taxon>
        <taxon>Bacillales</taxon>
        <taxon>Paenibacillaceae</taxon>
        <taxon>Paenibacillus</taxon>
    </lineage>
</organism>
<reference evidence="1 2" key="1">
    <citation type="submission" date="2017-07" db="EMBL/GenBank/DDBJ databases">
        <title>Isolation and whole genome analysis of endospore-forming bacteria from heroin.</title>
        <authorList>
            <person name="Kalinowski J."/>
            <person name="Ahrens B."/>
            <person name="Al-Dilaimi A."/>
            <person name="Winkler A."/>
            <person name="Wibberg D."/>
            <person name="Schleenbecker U."/>
            <person name="Ruckert C."/>
            <person name="Wolfel R."/>
            <person name="Grass G."/>
        </authorList>
    </citation>
    <scope>NUCLEOTIDE SEQUENCE [LARGE SCALE GENOMIC DNA]</scope>
    <source>
        <strain evidence="1 2">7537-G1</strain>
    </source>
</reference>
<dbReference type="RefSeq" id="WP_095267577.1">
    <property type="nucleotide sequence ID" value="NZ_NPBY01000079.1"/>
</dbReference>
<dbReference type="Proteomes" id="UP000215596">
    <property type="component" value="Unassembled WGS sequence"/>
</dbReference>
<evidence type="ECO:0000313" key="2">
    <source>
        <dbReference type="Proteomes" id="UP000215596"/>
    </source>
</evidence>